<feature type="domain" description="Sialidase" evidence="3">
    <location>
        <begin position="407"/>
        <end position="679"/>
    </location>
</feature>
<dbReference type="SUPFAM" id="SSF56601">
    <property type="entry name" value="beta-lactamase/transpeptidase-like"/>
    <property type="match status" value="1"/>
</dbReference>
<proteinExistence type="predicted"/>
<dbReference type="KEGG" id="acaf:CA12_23190"/>
<dbReference type="EC" id="3.5.2.6" evidence="4"/>
<evidence type="ECO:0000313" key="4">
    <source>
        <dbReference type="EMBL" id="QDT16219.1"/>
    </source>
</evidence>
<organism evidence="4 5">
    <name type="scientific">Alienimonas californiensis</name>
    <dbReference type="NCBI Taxonomy" id="2527989"/>
    <lineage>
        <taxon>Bacteria</taxon>
        <taxon>Pseudomonadati</taxon>
        <taxon>Planctomycetota</taxon>
        <taxon>Planctomycetia</taxon>
        <taxon>Planctomycetales</taxon>
        <taxon>Planctomycetaceae</taxon>
        <taxon>Alienimonas</taxon>
    </lineage>
</organism>
<protein>
    <submittedName>
        <fullName evidence="4">Beta-lactamase</fullName>
        <ecNumber evidence="4">3.5.2.6</ecNumber>
    </submittedName>
</protein>
<sequence precursor="true">MIRFALSLLLAASLWGTGPRAVEGGALPRSTPEAQGVDSAGVRAFAEAADDQVQEMHSFMLLRHGKVVAEGWWGEEGPEKPHILWSLSKSFTSTAVGLAIADGKFGLDDKVVSFFPDAAPAEPSANLKAMRVRDLLTMSAGHESEPKLTPDGVWVRQFLAQPVPHEPGTVFRYNTPATYMLSAIVQKTTGQTVRDYLQTRLFEPLGIERPRWDESPQGESIGGYGLFLTTEDIAKFGQLLLQKGQWNGKQLVPAEWIAQATAKQVENDEAPSAGNPDWRQGYGFQFWQCRHSAYRGDGKDGQFCVVLPEQDAVVVMTAQTRTLQTQLDLVWKHILPALHDEPLPENPAAADKLKATLTGLQASAKTAPPAEPFLAPPQHVGPPEETAHGLSSRKFQGIPSLAVAPGGRLWANWYAGPTAGEDQNNYVVLSTSDDDGATWAEALLIDPDGPGPVRAFDPELWLAPTGRLYAFWAQAQGHDGTVSGVWCVHTNDPDAARPSWSAPRRLTDGIMMCKPTVLSTGEWVLPASTWRKTDDSARLIVSADQGETWTLRGACHVPTEVRSFDEHMLVERTDGSLWMLVRTNYGIGESVSTDRGKTWPELTPSQIAHPSARFFVRRLDSGNLLLVKHGPIDERTGRSHLTAFLSEDDGATWTGGLLLDERSGVSYPDGQQTDDGLIRVIYDYSRTGARQILTATFREEDVAAGEAVSGEVRLRQVVSDASAAR</sequence>
<dbReference type="InterPro" id="IPR036278">
    <property type="entry name" value="Sialidase_sf"/>
</dbReference>
<dbReference type="RefSeq" id="WP_207621956.1">
    <property type="nucleotide sequence ID" value="NZ_CP036265.1"/>
</dbReference>
<keyword evidence="5" id="KW-1185">Reference proteome</keyword>
<dbReference type="Proteomes" id="UP000318741">
    <property type="component" value="Chromosome"/>
</dbReference>
<gene>
    <name evidence="4" type="primary">ampC</name>
    <name evidence="4" type="ORF">CA12_23190</name>
</gene>
<dbReference type="InterPro" id="IPR012338">
    <property type="entry name" value="Beta-lactam/transpept-like"/>
</dbReference>
<accession>A0A517PA22</accession>
<name>A0A517PA22_9PLAN</name>
<dbReference type="PANTHER" id="PTHR43752:SF2">
    <property type="entry name" value="BNR_ASP-BOX REPEAT FAMILY PROTEIN"/>
    <property type="match status" value="1"/>
</dbReference>
<feature type="domain" description="Beta-lactamase-related" evidence="2">
    <location>
        <begin position="58"/>
        <end position="323"/>
    </location>
</feature>
<feature type="chain" id="PRO_5022179866" evidence="1">
    <location>
        <begin position="22"/>
        <end position="725"/>
    </location>
</feature>
<dbReference type="PANTHER" id="PTHR43752">
    <property type="entry name" value="BNR/ASP-BOX REPEAT FAMILY PROTEIN"/>
    <property type="match status" value="1"/>
</dbReference>
<evidence type="ECO:0000259" key="2">
    <source>
        <dbReference type="Pfam" id="PF00144"/>
    </source>
</evidence>
<dbReference type="Pfam" id="PF13088">
    <property type="entry name" value="BNR_2"/>
    <property type="match status" value="1"/>
</dbReference>
<dbReference type="InterPro" id="IPR001466">
    <property type="entry name" value="Beta-lactam-related"/>
</dbReference>
<evidence type="ECO:0000313" key="5">
    <source>
        <dbReference type="Proteomes" id="UP000318741"/>
    </source>
</evidence>
<dbReference type="SUPFAM" id="SSF50939">
    <property type="entry name" value="Sialidases"/>
    <property type="match status" value="1"/>
</dbReference>
<evidence type="ECO:0000259" key="3">
    <source>
        <dbReference type="Pfam" id="PF13088"/>
    </source>
</evidence>
<dbReference type="Pfam" id="PF00144">
    <property type="entry name" value="Beta-lactamase"/>
    <property type="match status" value="1"/>
</dbReference>
<dbReference type="GO" id="GO:0008800">
    <property type="term" value="F:beta-lactamase activity"/>
    <property type="evidence" value="ECO:0007669"/>
    <property type="project" value="UniProtKB-EC"/>
</dbReference>
<reference evidence="4 5" key="1">
    <citation type="submission" date="2019-02" db="EMBL/GenBank/DDBJ databases">
        <title>Deep-cultivation of Planctomycetes and their phenomic and genomic characterization uncovers novel biology.</title>
        <authorList>
            <person name="Wiegand S."/>
            <person name="Jogler M."/>
            <person name="Boedeker C."/>
            <person name="Pinto D."/>
            <person name="Vollmers J."/>
            <person name="Rivas-Marin E."/>
            <person name="Kohn T."/>
            <person name="Peeters S.H."/>
            <person name="Heuer A."/>
            <person name="Rast P."/>
            <person name="Oberbeckmann S."/>
            <person name="Bunk B."/>
            <person name="Jeske O."/>
            <person name="Meyerdierks A."/>
            <person name="Storesund J.E."/>
            <person name="Kallscheuer N."/>
            <person name="Luecker S."/>
            <person name="Lage O.M."/>
            <person name="Pohl T."/>
            <person name="Merkel B.J."/>
            <person name="Hornburger P."/>
            <person name="Mueller R.-W."/>
            <person name="Bruemmer F."/>
            <person name="Labrenz M."/>
            <person name="Spormann A.M."/>
            <person name="Op den Camp H."/>
            <person name="Overmann J."/>
            <person name="Amann R."/>
            <person name="Jetten M.S.M."/>
            <person name="Mascher T."/>
            <person name="Medema M.H."/>
            <person name="Devos D.P."/>
            <person name="Kaster A.-K."/>
            <person name="Ovreas L."/>
            <person name="Rohde M."/>
            <person name="Galperin M.Y."/>
            <person name="Jogler C."/>
        </authorList>
    </citation>
    <scope>NUCLEOTIDE SEQUENCE [LARGE SCALE GENOMIC DNA]</scope>
    <source>
        <strain evidence="4 5">CA12</strain>
    </source>
</reference>
<evidence type="ECO:0000256" key="1">
    <source>
        <dbReference type="SAM" id="SignalP"/>
    </source>
</evidence>
<dbReference type="Gene3D" id="2.120.10.10">
    <property type="match status" value="1"/>
</dbReference>
<dbReference type="AlphaFoldDB" id="A0A517PA22"/>
<feature type="signal peptide" evidence="1">
    <location>
        <begin position="1"/>
        <end position="21"/>
    </location>
</feature>
<dbReference type="Gene3D" id="3.40.710.10">
    <property type="entry name" value="DD-peptidase/beta-lactamase superfamily"/>
    <property type="match status" value="1"/>
</dbReference>
<dbReference type="CDD" id="cd15482">
    <property type="entry name" value="Sialidase_non-viral"/>
    <property type="match status" value="1"/>
</dbReference>
<keyword evidence="4" id="KW-0378">Hydrolase</keyword>
<dbReference type="InterPro" id="IPR011040">
    <property type="entry name" value="Sialidase"/>
</dbReference>
<dbReference type="EMBL" id="CP036265">
    <property type="protein sequence ID" value="QDT16219.1"/>
    <property type="molecule type" value="Genomic_DNA"/>
</dbReference>
<keyword evidence="1" id="KW-0732">Signal</keyword>